<keyword evidence="2 10" id="KW-0813">Transport</keyword>
<organism evidence="11 12">
    <name type="scientific">Aureimonas altamirensis</name>
    <dbReference type="NCBI Taxonomy" id="370622"/>
    <lineage>
        <taxon>Bacteria</taxon>
        <taxon>Pseudomonadati</taxon>
        <taxon>Pseudomonadota</taxon>
        <taxon>Alphaproteobacteria</taxon>
        <taxon>Hyphomicrobiales</taxon>
        <taxon>Aurantimonadaceae</taxon>
        <taxon>Aureimonas</taxon>
    </lineage>
</organism>
<dbReference type="SUPFAM" id="SSF56935">
    <property type="entry name" value="Porins"/>
    <property type="match status" value="1"/>
</dbReference>
<comment type="subcellular location">
    <subcellularLocation>
        <location evidence="10">Cell outer membrane</location>
        <topology evidence="10">Multi-pass membrane protein</topology>
    </subcellularLocation>
</comment>
<keyword evidence="7 10" id="KW-0626">Porin</keyword>
<dbReference type="GO" id="GO:0006811">
    <property type="term" value="P:monoatomic ion transport"/>
    <property type="evidence" value="ECO:0007669"/>
    <property type="project" value="UniProtKB-KW"/>
</dbReference>
<comment type="caution">
    <text evidence="11">The sequence shown here is derived from an EMBL/GenBank/DDBJ whole genome shotgun (WGS) entry which is preliminary data.</text>
</comment>
<dbReference type="GO" id="GO:0046930">
    <property type="term" value="C:pore complex"/>
    <property type="evidence" value="ECO:0007669"/>
    <property type="project" value="UniProtKB-KW"/>
</dbReference>
<evidence type="ECO:0000256" key="8">
    <source>
        <dbReference type="ARBA" id="ARBA00023136"/>
    </source>
</evidence>
<evidence type="ECO:0000313" key="12">
    <source>
        <dbReference type="Proteomes" id="UP000030826"/>
    </source>
</evidence>
<evidence type="ECO:0000256" key="4">
    <source>
        <dbReference type="ARBA" id="ARBA00022692"/>
    </source>
</evidence>
<keyword evidence="4 10" id="KW-0812">Transmembrane</keyword>
<evidence type="ECO:0000256" key="9">
    <source>
        <dbReference type="ARBA" id="ARBA00023237"/>
    </source>
</evidence>
<feature type="signal peptide" evidence="10">
    <location>
        <begin position="1"/>
        <end position="22"/>
    </location>
</feature>
<keyword evidence="3 10" id="KW-1134">Transmembrane beta strand</keyword>
<comment type="function">
    <text evidence="10">Forms passive diffusion pores that allow small molecular weight hydrophilic materials across the outer membrane.</text>
</comment>
<evidence type="ECO:0000256" key="10">
    <source>
        <dbReference type="RuleBase" id="RU364005"/>
    </source>
</evidence>
<keyword evidence="8 10" id="KW-0472">Membrane</keyword>
<comment type="similarity">
    <text evidence="1 10">Belongs to the alphaproteobacteria porin family.</text>
</comment>
<gene>
    <name evidence="11" type="ORF">LA66_10505</name>
</gene>
<dbReference type="RefSeq" id="WP_039192230.1">
    <property type="nucleotide sequence ID" value="NZ_JRFJ01000002.1"/>
</dbReference>
<evidence type="ECO:0000256" key="1">
    <source>
        <dbReference type="ARBA" id="ARBA00009521"/>
    </source>
</evidence>
<comment type="domain">
    <text evidence="10">Consists of 16-stranded beta-barrel sheets, with large surface-exposed loops, that form a transmembrane pore at the center of each barrel. The pore is partially ocluded by a peptide loop that folds into the pore lumen.</text>
</comment>
<feature type="chain" id="PRO_5009360287" description="Porin" evidence="10">
    <location>
        <begin position="23"/>
        <end position="413"/>
    </location>
</feature>
<reference evidence="11 12" key="1">
    <citation type="submission" date="2014-09" db="EMBL/GenBank/DDBJ databases">
        <title>Isolation and characterization of Aurantimonas altamirensis ON-56566 from clinical sample following a dog bite.</title>
        <authorList>
            <person name="Eshaghi A."/>
            <person name="Li A."/>
            <person name="Shahinas D."/>
            <person name="Bahn P."/>
            <person name="Kus J.V."/>
            <person name="Patel S.N."/>
        </authorList>
    </citation>
    <scope>NUCLEOTIDE SEQUENCE [LARGE SCALE GENOMIC DNA]</scope>
    <source>
        <strain evidence="11 12">ON-56566</strain>
    </source>
</reference>
<evidence type="ECO:0000313" key="11">
    <source>
        <dbReference type="EMBL" id="KHJ54963.1"/>
    </source>
</evidence>
<accession>A0A0B1Q2C5</accession>
<dbReference type="AlphaFoldDB" id="A0A0B1Q2C5"/>
<name>A0A0B1Q2C5_9HYPH</name>
<proteinExistence type="inferred from homology"/>
<protein>
    <recommendedName>
        <fullName evidence="10">Porin</fullName>
    </recommendedName>
</protein>
<evidence type="ECO:0000256" key="2">
    <source>
        <dbReference type="ARBA" id="ARBA00022448"/>
    </source>
</evidence>
<dbReference type="EMBL" id="JRFJ01000002">
    <property type="protein sequence ID" value="KHJ54963.1"/>
    <property type="molecule type" value="Genomic_DNA"/>
</dbReference>
<evidence type="ECO:0000256" key="7">
    <source>
        <dbReference type="ARBA" id="ARBA00023114"/>
    </source>
</evidence>
<keyword evidence="5 10" id="KW-0732">Signal</keyword>
<dbReference type="GO" id="GO:0009279">
    <property type="term" value="C:cell outer membrane"/>
    <property type="evidence" value="ECO:0007669"/>
    <property type="project" value="UniProtKB-SubCell"/>
</dbReference>
<dbReference type="OrthoDB" id="7801681at2"/>
<dbReference type="Pfam" id="PF02530">
    <property type="entry name" value="Porin_2"/>
    <property type="match status" value="1"/>
</dbReference>
<keyword evidence="9 10" id="KW-0998">Cell outer membrane</keyword>
<sequence>MNIKSLLLGSAAALVAVSGARAADAIVMVEPEPVEYVRVCDVYGTGFYYIPGTETCIKTSGYLRFQYNVAGSPAGNSEGDDYQALSSVRARLNLDVREETELGTLRAYFRLQAQNTGASPEDEFAMEQGYLQLGGFLAGYRDTLWSSDIGGIEDGLPTDDDLPIGDFNTNQISYTFATGGFAATLGLEDDGTGDIAPDVHGKLSYTGAWGGVFLSAVYDETFNAEDVTDLFGIDDLDLPAFFPFIPERDVDGSNDAFALKAGLTLQDLLVADSTLKVDGHWASDPTSYAVISGFTSAGGILPSNATLENPTPGAFPLVLEWSVGAGYSQKFNRVTAGVSGRYGETFDYAFVAPEVPGGFVFSSADYWAVVGDIGYDLTANMNVLAEVKYQNIDFGGVASDDQTSGFLRFQRNF</sequence>
<keyword evidence="6 10" id="KW-0406">Ion transport</keyword>
<dbReference type="Proteomes" id="UP000030826">
    <property type="component" value="Unassembled WGS sequence"/>
</dbReference>
<dbReference type="STRING" id="370622.LA66_10505"/>
<evidence type="ECO:0000256" key="5">
    <source>
        <dbReference type="ARBA" id="ARBA00022729"/>
    </source>
</evidence>
<dbReference type="GO" id="GO:0015288">
    <property type="term" value="F:porin activity"/>
    <property type="evidence" value="ECO:0007669"/>
    <property type="project" value="UniProtKB-KW"/>
</dbReference>
<evidence type="ECO:0000256" key="3">
    <source>
        <dbReference type="ARBA" id="ARBA00022452"/>
    </source>
</evidence>
<dbReference type="InterPro" id="IPR003684">
    <property type="entry name" value="Porin_alphabac"/>
</dbReference>
<evidence type="ECO:0000256" key="6">
    <source>
        <dbReference type="ARBA" id="ARBA00023065"/>
    </source>
</evidence>